<feature type="domain" description="Uroporphyrinogen decarboxylase (URO-D)" evidence="1">
    <location>
        <begin position="24"/>
        <end position="268"/>
    </location>
</feature>
<reference evidence="2 3" key="1">
    <citation type="submission" date="2023-07" db="EMBL/GenBank/DDBJ databases">
        <title>Genomic Encyclopedia of Type Strains, Phase IV (KMG-IV): sequencing the most valuable type-strain genomes for metagenomic binning, comparative biology and taxonomic classification.</title>
        <authorList>
            <person name="Goeker M."/>
        </authorList>
    </citation>
    <scope>NUCLEOTIDE SEQUENCE [LARGE SCALE GENOMIC DNA]</scope>
    <source>
        <strain evidence="2 3">DSM 15049</strain>
    </source>
</reference>
<dbReference type="SUPFAM" id="SSF51726">
    <property type="entry name" value="UROD/MetE-like"/>
    <property type="match status" value="1"/>
</dbReference>
<dbReference type="Pfam" id="PF01208">
    <property type="entry name" value="URO-D"/>
    <property type="match status" value="1"/>
</dbReference>
<dbReference type="PANTHER" id="PTHR47099">
    <property type="entry name" value="METHYLCOBAMIDE:COM METHYLTRANSFERASE MTBA"/>
    <property type="match status" value="1"/>
</dbReference>
<evidence type="ECO:0000313" key="3">
    <source>
        <dbReference type="Proteomes" id="UP001232584"/>
    </source>
</evidence>
<dbReference type="EMBL" id="JAUSWG010000008">
    <property type="protein sequence ID" value="MDQ0556979.1"/>
    <property type="molecule type" value="Genomic_DNA"/>
</dbReference>
<dbReference type="PANTHER" id="PTHR47099:SF1">
    <property type="entry name" value="METHYLCOBAMIDE:COM METHYLTRANSFERASE MTBA"/>
    <property type="match status" value="1"/>
</dbReference>
<organism evidence="2 3">
    <name type="scientific">Paraclostridium ghonii</name>
    <dbReference type="NCBI Taxonomy" id="29358"/>
    <lineage>
        <taxon>Bacteria</taxon>
        <taxon>Bacillati</taxon>
        <taxon>Bacillota</taxon>
        <taxon>Clostridia</taxon>
        <taxon>Peptostreptococcales</taxon>
        <taxon>Peptostreptococcaceae</taxon>
        <taxon>Paraclostridium</taxon>
    </lineage>
</organism>
<dbReference type="InterPro" id="IPR038071">
    <property type="entry name" value="UROD/MetE-like_sf"/>
</dbReference>
<protein>
    <submittedName>
        <fullName evidence="2">Uroporphyrinogen-III decarboxylase</fullName>
    </submittedName>
</protein>
<evidence type="ECO:0000313" key="2">
    <source>
        <dbReference type="EMBL" id="MDQ0556979.1"/>
    </source>
</evidence>
<dbReference type="RefSeq" id="WP_250675297.1">
    <property type="nucleotide sequence ID" value="NZ_BAAACE010000019.1"/>
</dbReference>
<name>A0ABU0N1D4_9FIRM</name>
<dbReference type="InterPro" id="IPR052024">
    <property type="entry name" value="Methanogen_methyltrans"/>
</dbReference>
<dbReference type="InterPro" id="IPR000257">
    <property type="entry name" value="Uroporphyrinogen_deCOase"/>
</dbReference>
<keyword evidence="3" id="KW-1185">Reference proteome</keyword>
<sequence>MEKIDFKCNQNDNEDIPLEIINNSNLSFPNLHTNAKDIASISKSLKKYRKDTLCKIPFCTTVEAEAFGAYINLGDEKNCPRIKDYAFSSLEELTNLENIDFEKGRIKEVLESIKILSFENETVTLNVCGPMTIISLLIDLKYFYKGLRKNRDSIDKLMKVIEDNIVNYIIKGYENGAKVISYSDPVGDINIVGPKVYEEVVSKTTINILDRSIESIDEGLIHICGKTSSALANLDKCKFIQVKYANDITYGEAICNIFENEKVKIIGNNCMKRTPHNLKDSQIYLIELI</sequence>
<evidence type="ECO:0000259" key="1">
    <source>
        <dbReference type="Pfam" id="PF01208"/>
    </source>
</evidence>
<dbReference type="Proteomes" id="UP001232584">
    <property type="component" value="Unassembled WGS sequence"/>
</dbReference>
<comment type="caution">
    <text evidence="2">The sequence shown here is derived from an EMBL/GenBank/DDBJ whole genome shotgun (WGS) entry which is preliminary data.</text>
</comment>
<proteinExistence type="predicted"/>
<dbReference type="Gene3D" id="3.20.20.210">
    <property type="match status" value="1"/>
</dbReference>
<accession>A0ABU0N1D4</accession>
<gene>
    <name evidence="2" type="ORF">QOZ92_002097</name>
</gene>